<evidence type="ECO:0000313" key="2">
    <source>
        <dbReference type="Proteomes" id="UP001348098"/>
    </source>
</evidence>
<gene>
    <name evidence="1" type="ORF">U3653_20755</name>
</gene>
<dbReference type="Proteomes" id="UP001348098">
    <property type="component" value="Unassembled WGS sequence"/>
</dbReference>
<name>A0ABU6AYU9_9NOCA</name>
<sequence>MADDPPARIQSSGAYVLDPCRKAFEDAADHVLRVSAELNRRLA</sequence>
<dbReference type="EMBL" id="JAYKYQ010000008">
    <property type="protein sequence ID" value="MEB3512467.1"/>
    <property type="molecule type" value="Genomic_DNA"/>
</dbReference>
<dbReference type="RefSeq" id="WP_323124117.1">
    <property type="nucleotide sequence ID" value="NZ_JAYESH010000004.1"/>
</dbReference>
<organism evidence="1 2">
    <name type="scientific">Nocardia implantans</name>
    <dbReference type="NCBI Taxonomy" id="3108168"/>
    <lineage>
        <taxon>Bacteria</taxon>
        <taxon>Bacillati</taxon>
        <taxon>Actinomycetota</taxon>
        <taxon>Actinomycetes</taxon>
        <taxon>Mycobacteriales</taxon>
        <taxon>Nocardiaceae</taxon>
        <taxon>Nocardia</taxon>
    </lineage>
</organism>
<evidence type="ECO:0000313" key="1">
    <source>
        <dbReference type="EMBL" id="MEB3512467.1"/>
    </source>
</evidence>
<comment type="caution">
    <text evidence="1">The sequence shown here is derived from an EMBL/GenBank/DDBJ whole genome shotgun (WGS) entry which is preliminary data.</text>
</comment>
<accession>A0ABU6AYU9</accession>
<proteinExistence type="predicted"/>
<protein>
    <submittedName>
        <fullName evidence="1">Uncharacterized protein</fullName>
    </submittedName>
</protein>
<keyword evidence="2" id="KW-1185">Reference proteome</keyword>
<reference evidence="1 2" key="1">
    <citation type="submission" date="2023-12" db="EMBL/GenBank/DDBJ databases">
        <title>novel species in genus Nocarida.</title>
        <authorList>
            <person name="Li Z."/>
        </authorList>
    </citation>
    <scope>NUCLEOTIDE SEQUENCE [LARGE SCALE GENOMIC DNA]</scope>
    <source>
        <strain evidence="1 2">CDC186</strain>
    </source>
</reference>